<dbReference type="EMBL" id="FOVR01000002">
    <property type="protein sequence ID" value="SFN97299.1"/>
    <property type="molecule type" value="Genomic_DNA"/>
</dbReference>
<keyword evidence="2" id="KW-0808">Transferase</keyword>
<keyword evidence="6" id="KW-1185">Reference proteome</keyword>
<dbReference type="GO" id="GO:0046872">
    <property type="term" value="F:metal ion binding"/>
    <property type="evidence" value="ECO:0007669"/>
    <property type="project" value="UniProtKB-KW"/>
</dbReference>
<dbReference type="OrthoDB" id="8441720at2"/>
<evidence type="ECO:0000256" key="4">
    <source>
        <dbReference type="ARBA" id="ARBA00022833"/>
    </source>
</evidence>
<dbReference type="Proteomes" id="UP000199236">
    <property type="component" value="Unassembled WGS sequence"/>
</dbReference>
<dbReference type="STRING" id="655353.SAMN04488056_102564"/>
<dbReference type="PANTHER" id="PTHR37418">
    <property type="entry name" value="3-KETO-5-AMINOHEXANOATE CLEAVAGE ENZYME-RELATED"/>
    <property type="match status" value="1"/>
</dbReference>
<dbReference type="RefSeq" id="WP_090070147.1">
    <property type="nucleotide sequence ID" value="NZ_FOVR01000002.1"/>
</dbReference>
<evidence type="ECO:0000256" key="1">
    <source>
        <dbReference type="ARBA" id="ARBA00001947"/>
    </source>
</evidence>
<comment type="cofactor">
    <cofactor evidence="1">
        <name>Zn(2+)</name>
        <dbReference type="ChEBI" id="CHEBI:29105"/>
    </cofactor>
</comment>
<evidence type="ECO:0000313" key="5">
    <source>
        <dbReference type="EMBL" id="SFN97299.1"/>
    </source>
</evidence>
<dbReference type="PANTHER" id="PTHR37418:SF2">
    <property type="entry name" value="3-KETO-5-AMINOHEXANOATE CLEAVAGE ENZYME"/>
    <property type="match status" value="1"/>
</dbReference>
<gene>
    <name evidence="5" type="ORF">SAMN04488056_102564</name>
</gene>
<name>A0A1I5DDH6_9HYPH</name>
<dbReference type="Gene3D" id="3.20.20.70">
    <property type="entry name" value="Aldolase class I"/>
    <property type="match status" value="1"/>
</dbReference>
<keyword evidence="4" id="KW-0862">Zinc</keyword>
<sequence length="284" mass="30767">MLGIPKPLIIAMSANGPKRTKRDHLFLPVKLAELKASALEARASGAALFSCAPRDERGLASLDKAVCKETVAALRETLEESALVQLELDLSDIGAVESCARLLSDVKPDACLLPFSQLFPRDGDENDEDSARDLLDVCEELGIGVQFSMTDPTDVDWYYAFRQYGVIPESQRALLFILGEDGEEPTSNVHGLRQYLAGLDKLHLLETVRWSVAAYGSQEAVSLAAAIAMGGQIAPGWAYNVHTVDGEPYSSQQQQVALFGQLGMSLGRPQASAFEARTLLFGPR</sequence>
<evidence type="ECO:0000313" key="6">
    <source>
        <dbReference type="Proteomes" id="UP000199236"/>
    </source>
</evidence>
<organism evidence="5 6">
    <name type="scientific">Cohaesibacter marisflavi</name>
    <dbReference type="NCBI Taxonomy" id="655353"/>
    <lineage>
        <taxon>Bacteria</taxon>
        <taxon>Pseudomonadati</taxon>
        <taxon>Pseudomonadota</taxon>
        <taxon>Alphaproteobacteria</taxon>
        <taxon>Hyphomicrobiales</taxon>
        <taxon>Cohaesibacteraceae</taxon>
    </lineage>
</organism>
<dbReference type="Pfam" id="PF05853">
    <property type="entry name" value="BKACE"/>
    <property type="match status" value="1"/>
</dbReference>
<protein>
    <submittedName>
        <fullName evidence="5">Uncharacterized conserved protein, DUF849 family</fullName>
    </submittedName>
</protein>
<dbReference type="AlphaFoldDB" id="A0A1I5DDH6"/>
<proteinExistence type="predicted"/>
<dbReference type="InterPro" id="IPR008567">
    <property type="entry name" value="BKACE"/>
</dbReference>
<reference evidence="5 6" key="1">
    <citation type="submission" date="2016-10" db="EMBL/GenBank/DDBJ databases">
        <authorList>
            <person name="de Groot N.N."/>
        </authorList>
    </citation>
    <scope>NUCLEOTIDE SEQUENCE [LARGE SCALE GENOMIC DNA]</scope>
    <source>
        <strain evidence="5 6">CGMCC 1.9157</strain>
    </source>
</reference>
<evidence type="ECO:0000256" key="3">
    <source>
        <dbReference type="ARBA" id="ARBA00022723"/>
    </source>
</evidence>
<evidence type="ECO:0000256" key="2">
    <source>
        <dbReference type="ARBA" id="ARBA00022679"/>
    </source>
</evidence>
<dbReference type="InterPro" id="IPR013785">
    <property type="entry name" value="Aldolase_TIM"/>
</dbReference>
<dbReference type="GO" id="GO:0043720">
    <property type="term" value="F:3-keto-5-aminohexanoate cleavage activity"/>
    <property type="evidence" value="ECO:0007669"/>
    <property type="project" value="InterPro"/>
</dbReference>
<keyword evidence="3" id="KW-0479">Metal-binding</keyword>
<accession>A0A1I5DDH6</accession>